<evidence type="ECO:0000256" key="2">
    <source>
        <dbReference type="ARBA" id="ARBA00001958"/>
    </source>
</evidence>
<dbReference type="EMBL" id="JANUCP010000003">
    <property type="protein sequence ID" value="MCS3919661.1"/>
    <property type="molecule type" value="Genomic_DNA"/>
</dbReference>
<comment type="cofactor">
    <cofactor evidence="16">
        <name>NH4(+)</name>
        <dbReference type="ChEBI" id="CHEBI:28938"/>
    </cofactor>
    <cofactor evidence="16">
        <name>K(+)</name>
        <dbReference type="ChEBI" id="CHEBI:29103"/>
    </cofactor>
    <text evidence="16">A monovalent cation. Ammonium or potassium.</text>
</comment>
<dbReference type="CDD" id="cd24015">
    <property type="entry name" value="ASKHA_NBD_PanK-III"/>
    <property type="match status" value="1"/>
</dbReference>
<dbReference type="GO" id="GO:0004594">
    <property type="term" value="F:pantothenate kinase activity"/>
    <property type="evidence" value="ECO:0007669"/>
    <property type="project" value="UniProtKB-EC"/>
</dbReference>
<comment type="pathway">
    <text evidence="4 16">Cofactor biosynthesis; coenzyme A biosynthesis; CoA from (R)-pantothenate: step 1/5.</text>
</comment>
<feature type="binding site" evidence="16">
    <location>
        <position position="198"/>
    </location>
    <ligand>
        <name>substrate</name>
    </ligand>
</feature>
<evidence type="ECO:0000256" key="10">
    <source>
        <dbReference type="ARBA" id="ARBA00022777"/>
    </source>
</evidence>
<keyword evidence="16" id="KW-0479">Metal-binding</keyword>
<keyword evidence="8 16" id="KW-0808">Transferase</keyword>
<evidence type="ECO:0000256" key="1">
    <source>
        <dbReference type="ARBA" id="ARBA00001206"/>
    </source>
</evidence>
<evidence type="ECO:0000256" key="11">
    <source>
        <dbReference type="ARBA" id="ARBA00022840"/>
    </source>
</evidence>
<feature type="binding site" evidence="16">
    <location>
        <position position="114"/>
    </location>
    <ligand>
        <name>substrate</name>
    </ligand>
</feature>
<comment type="catalytic activity">
    <reaction evidence="1 16">
        <text>(R)-pantothenate + ATP = (R)-4'-phosphopantothenate + ADP + H(+)</text>
        <dbReference type="Rhea" id="RHEA:16373"/>
        <dbReference type="ChEBI" id="CHEBI:10986"/>
        <dbReference type="ChEBI" id="CHEBI:15378"/>
        <dbReference type="ChEBI" id="CHEBI:29032"/>
        <dbReference type="ChEBI" id="CHEBI:30616"/>
        <dbReference type="ChEBI" id="CHEBI:456216"/>
        <dbReference type="EC" id="2.7.1.33"/>
    </reaction>
</comment>
<dbReference type="Gene3D" id="3.30.420.40">
    <property type="match status" value="2"/>
</dbReference>
<feature type="active site" description="Proton acceptor" evidence="16">
    <location>
        <position position="123"/>
    </location>
</feature>
<keyword evidence="18" id="KW-1185">Reference proteome</keyword>
<name>A0ABT2EQD7_9BACT</name>
<dbReference type="SUPFAM" id="SSF53067">
    <property type="entry name" value="Actin-like ATPase domain"/>
    <property type="match status" value="2"/>
</dbReference>
<keyword evidence="7 16" id="KW-0963">Cytoplasm</keyword>
<evidence type="ECO:0000256" key="3">
    <source>
        <dbReference type="ARBA" id="ARBA00004496"/>
    </source>
</evidence>
<evidence type="ECO:0000256" key="12">
    <source>
        <dbReference type="ARBA" id="ARBA00022958"/>
    </source>
</evidence>
<evidence type="ECO:0000256" key="4">
    <source>
        <dbReference type="ARBA" id="ARBA00005225"/>
    </source>
</evidence>
<comment type="similarity">
    <text evidence="14 16">Belongs to the type III pantothenate kinase family.</text>
</comment>
<keyword evidence="12 16" id="KW-0630">Potassium</keyword>
<evidence type="ECO:0000256" key="14">
    <source>
        <dbReference type="ARBA" id="ARBA00038036"/>
    </source>
</evidence>
<organism evidence="17 18">
    <name type="scientific">Candidatus Fervidibacter sacchari</name>
    <dbReference type="NCBI Taxonomy" id="1448929"/>
    <lineage>
        <taxon>Bacteria</taxon>
        <taxon>Candidatus Fervidibacterota</taxon>
        <taxon>Candidatus Fervidibacter</taxon>
    </lineage>
</organism>
<gene>
    <name evidence="16" type="primary">coaX</name>
    <name evidence="17" type="ORF">M2350_002074</name>
</gene>
<feature type="binding site" evidence="16">
    <location>
        <position position="146"/>
    </location>
    <ligand>
        <name>ATP</name>
        <dbReference type="ChEBI" id="CHEBI:30616"/>
    </ligand>
</feature>
<evidence type="ECO:0000313" key="18">
    <source>
        <dbReference type="Proteomes" id="UP001204798"/>
    </source>
</evidence>
<evidence type="ECO:0000256" key="7">
    <source>
        <dbReference type="ARBA" id="ARBA00022490"/>
    </source>
</evidence>
<dbReference type="InterPro" id="IPR004619">
    <property type="entry name" value="Type_III_PanK"/>
</dbReference>
<comment type="function">
    <text evidence="16">Catalyzes the phosphorylation of pantothenate (Pan), the first step in CoA biosynthesis.</text>
</comment>
<evidence type="ECO:0000313" key="17">
    <source>
        <dbReference type="EMBL" id="MCS3919661.1"/>
    </source>
</evidence>
<reference evidence="17 18" key="1">
    <citation type="submission" date="2022-08" db="EMBL/GenBank/DDBJ databases">
        <title>Bacterial and archaeal communities from various locations to study Microbial Dark Matter (Phase II).</title>
        <authorList>
            <person name="Stepanauskas R."/>
        </authorList>
    </citation>
    <scope>NUCLEOTIDE SEQUENCE [LARGE SCALE GENOMIC DNA]</scope>
    <source>
        <strain evidence="17 18">PD1</strain>
    </source>
</reference>
<evidence type="ECO:0000256" key="9">
    <source>
        <dbReference type="ARBA" id="ARBA00022741"/>
    </source>
</evidence>
<evidence type="ECO:0000256" key="13">
    <source>
        <dbReference type="ARBA" id="ARBA00022993"/>
    </source>
</evidence>
<comment type="subunit">
    <text evidence="5 16">Homodimer.</text>
</comment>
<protein>
    <recommendedName>
        <fullName evidence="15 16">Type III pantothenate kinase</fullName>
        <ecNumber evidence="6 16">2.7.1.33</ecNumber>
    </recommendedName>
    <alternativeName>
        <fullName evidence="16">PanK-III</fullName>
    </alternativeName>
    <alternativeName>
        <fullName evidence="16">Pantothenic acid kinase</fullName>
    </alternativeName>
</protein>
<dbReference type="InterPro" id="IPR043129">
    <property type="entry name" value="ATPase_NBD"/>
</dbReference>
<dbReference type="NCBIfam" id="TIGR00671">
    <property type="entry name" value="baf"/>
    <property type="match status" value="1"/>
</dbReference>
<comment type="cofactor">
    <cofactor evidence="2">
        <name>K(+)</name>
        <dbReference type="ChEBI" id="CHEBI:29103"/>
    </cofactor>
</comment>
<keyword evidence="11 16" id="KW-0067">ATP-binding</keyword>
<feature type="binding site" evidence="16">
    <location>
        <begin position="7"/>
        <end position="14"/>
    </location>
    <ligand>
        <name>ATP</name>
        <dbReference type="ChEBI" id="CHEBI:30616"/>
    </ligand>
</feature>
<proteinExistence type="inferred from homology"/>
<keyword evidence="9 16" id="KW-0547">Nucleotide-binding</keyword>
<dbReference type="Proteomes" id="UP001204798">
    <property type="component" value="Unassembled WGS sequence"/>
</dbReference>
<dbReference type="RefSeq" id="WP_259096322.1">
    <property type="nucleotide sequence ID" value="NZ_CP130454.1"/>
</dbReference>
<feature type="binding site" evidence="16">
    <location>
        <begin position="121"/>
        <end position="124"/>
    </location>
    <ligand>
        <name>substrate</name>
    </ligand>
</feature>
<dbReference type="PANTHER" id="PTHR34265">
    <property type="entry name" value="TYPE III PANTOTHENATE KINASE"/>
    <property type="match status" value="1"/>
</dbReference>
<comment type="caution">
    <text evidence="17">The sequence shown here is derived from an EMBL/GenBank/DDBJ whole genome shotgun (WGS) entry which is preliminary data.</text>
</comment>
<keyword evidence="13 16" id="KW-0173">Coenzyme A biosynthesis</keyword>
<evidence type="ECO:0000256" key="6">
    <source>
        <dbReference type="ARBA" id="ARBA00012102"/>
    </source>
</evidence>
<evidence type="ECO:0000256" key="16">
    <source>
        <dbReference type="HAMAP-Rule" id="MF_01274"/>
    </source>
</evidence>
<dbReference type="HAMAP" id="MF_01274">
    <property type="entry name" value="Pantothen_kinase_3"/>
    <property type="match status" value="1"/>
</dbReference>
<accession>A0ABT2EQD7</accession>
<evidence type="ECO:0000256" key="8">
    <source>
        <dbReference type="ARBA" id="ARBA00022679"/>
    </source>
</evidence>
<dbReference type="Pfam" id="PF03309">
    <property type="entry name" value="Pan_kinase"/>
    <property type="match status" value="1"/>
</dbReference>
<dbReference type="PANTHER" id="PTHR34265:SF1">
    <property type="entry name" value="TYPE III PANTOTHENATE KINASE"/>
    <property type="match status" value="1"/>
</dbReference>
<sequence>MKLLAFDIGNTNITMGLFDAEQTFPCPVSSLPCPSLLGTWRIRTEVGRTAEEHFGAVRDFLAWQNCQVSEVNAVALCSVVPPVTTSIVEMSERFFGVKPLIVTGALNLGICNAYRPPEAVGADRLVNAVAALHLYGTPCIVVDFGTATTFDAIDRSGTYLGGAIAPGITMAAEALFQRTAQLPRVALSSPKQAIGRSTVESIQSGLIFGYVGLVKELVARFKDELGEAKVIATGGLAHLIAPLTEVIDEVNPDLTLMGLAIVWQQQNSDCGRGLRKTISGQKSAKRR</sequence>
<feature type="binding site" evidence="16">
    <location>
        <position position="143"/>
    </location>
    <ligand>
        <name>K(+)</name>
        <dbReference type="ChEBI" id="CHEBI:29103"/>
    </ligand>
</feature>
<evidence type="ECO:0000256" key="5">
    <source>
        <dbReference type="ARBA" id="ARBA00011738"/>
    </source>
</evidence>
<comment type="subcellular location">
    <subcellularLocation>
        <location evidence="3 16">Cytoplasm</location>
    </subcellularLocation>
</comment>
<dbReference type="NCBIfam" id="NF009855">
    <property type="entry name" value="PRK13321.1"/>
    <property type="match status" value="1"/>
</dbReference>
<keyword evidence="10 16" id="KW-0418">Kinase</keyword>
<evidence type="ECO:0000256" key="15">
    <source>
        <dbReference type="ARBA" id="ARBA00040883"/>
    </source>
</evidence>
<dbReference type="EC" id="2.7.1.33" evidence="6 16"/>